<sequence length="186" mass="21599">MSEIQSGYEKKLAELKRKLEESEIKTKVLESELENMKTNDKIFNQTQAILTKANSDFCFRIDTLNTVDSDLKSQLEKVDPLNKDFKDQLKNENTQCNAKIFEETEQKFTEEIEDLKELKKSLLTTIEVLTADKKMLGERLAAREDECMESPKICGKFADVTAMESRLYNKLLESLKKKLAPRYKTR</sequence>
<evidence type="ECO:0000256" key="1">
    <source>
        <dbReference type="SAM" id="Coils"/>
    </source>
</evidence>
<gene>
    <name evidence="2" type="ORF">HHI36_005156</name>
</gene>
<dbReference type="EMBL" id="JABFTP020000144">
    <property type="protein sequence ID" value="KAL3281953.1"/>
    <property type="molecule type" value="Genomic_DNA"/>
</dbReference>
<accession>A0ABD2NTE7</accession>
<dbReference type="Proteomes" id="UP001516400">
    <property type="component" value="Unassembled WGS sequence"/>
</dbReference>
<keyword evidence="1" id="KW-0175">Coiled coil</keyword>
<evidence type="ECO:0000313" key="3">
    <source>
        <dbReference type="Proteomes" id="UP001516400"/>
    </source>
</evidence>
<feature type="coiled-coil region" evidence="1">
    <location>
        <begin position="5"/>
        <end position="39"/>
    </location>
</feature>
<organism evidence="2 3">
    <name type="scientific">Cryptolaemus montrouzieri</name>
    <dbReference type="NCBI Taxonomy" id="559131"/>
    <lineage>
        <taxon>Eukaryota</taxon>
        <taxon>Metazoa</taxon>
        <taxon>Ecdysozoa</taxon>
        <taxon>Arthropoda</taxon>
        <taxon>Hexapoda</taxon>
        <taxon>Insecta</taxon>
        <taxon>Pterygota</taxon>
        <taxon>Neoptera</taxon>
        <taxon>Endopterygota</taxon>
        <taxon>Coleoptera</taxon>
        <taxon>Polyphaga</taxon>
        <taxon>Cucujiformia</taxon>
        <taxon>Coccinelloidea</taxon>
        <taxon>Coccinellidae</taxon>
        <taxon>Scymninae</taxon>
        <taxon>Scymnini</taxon>
        <taxon>Cryptolaemus</taxon>
    </lineage>
</organism>
<reference evidence="2 3" key="1">
    <citation type="journal article" date="2021" name="BMC Biol.">
        <title>Horizontally acquired antibacterial genes associated with adaptive radiation of ladybird beetles.</title>
        <authorList>
            <person name="Li H.S."/>
            <person name="Tang X.F."/>
            <person name="Huang Y.H."/>
            <person name="Xu Z.Y."/>
            <person name="Chen M.L."/>
            <person name="Du X.Y."/>
            <person name="Qiu B.Y."/>
            <person name="Chen P.T."/>
            <person name="Zhang W."/>
            <person name="Slipinski A."/>
            <person name="Escalona H.E."/>
            <person name="Waterhouse R.M."/>
            <person name="Zwick A."/>
            <person name="Pang H."/>
        </authorList>
    </citation>
    <scope>NUCLEOTIDE SEQUENCE [LARGE SCALE GENOMIC DNA]</scope>
    <source>
        <strain evidence="2">SYSU2018</strain>
    </source>
</reference>
<feature type="coiled-coil region" evidence="1">
    <location>
        <begin position="86"/>
        <end position="132"/>
    </location>
</feature>
<evidence type="ECO:0000313" key="2">
    <source>
        <dbReference type="EMBL" id="KAL3281953.1"/>
    </source>
</evidence>
<comment type="caution">
    <text evidence="2">The sequence shown here is derived from an EMBL/GenBank/DDBJ whole genome shotgun (WGS) entry which is preliminary data.</text>
</comment>
<keyword evidence="3" id="KW-1185">Reference proteome</keyword>
<proteinExistence type="predicted"/>
<protein>
    <submittedName>
        <fullName evidence="2">Uncharacterized protein</fullName>
    </submittedName>
</protein>
<dbReference type="AlphaFoldDB" id="A0ABD2NTE7"/>
<name>A0ABD2NTE7_9CUCU</name>